<evidence type="ECO:0000256" key="1">
    <source>
        <dbReference type="ARBA" id="ARBA00022485"/>
    </source>
</evidence>
<keyword evidence="4" id="KW-0411">Iron-sulfur</keyword>
<name>A0AAW1PK99_9CHLO</name>
<keyword evidence="8" id="KW-1185">Reference proteome</keyword>
<keyword evidence="2" id="KW-0479">Metal-binding</keyword>
<dbReference type="InterPro" id="IPR001030">
    <property type="entry name" value="Acoase/IPM_deHydtase_lsu_aba"/>
</dbReference>
<dbReference type="NCBIfam" id="TIGR01343">
    <property type="entry name" value="hacA_fam"/>
    <property type="match status" value="1"/>
</dbReference>
<keyword evidence="5" id="KW-0456">Lyase</keyword>
<dbReference type="InterPro" id="IPR033941">
    <property type="entry name" value="IPMI_cat"/>
</dbReference>
<dbReference type="SUPFAM" id="SSF53732">
    <property type="entry name" value="Aconitase iron-sulfur domain"/>
    <property type="match status" value="1"/>
</dbReference>
<accession>A0AAW1PK99</accession>
<evidence type="ECO:0000313" key="7">
    <source>
        <dbReference type="EMBL" id="KAK9810240.1"/>
    </source>
</evidence>
<keyword evidence="1" id="KW-0004">4Fe-4S</keyword>
<dbReference type="InterPro" id="IPR036008">
    <property type="entry name" value="Aconitase_4Fe-4S_dom"/>
</dbReference>
<dbReference type="Gene3D" id="3.30.499.10">
    <property type="entry name" value="Aconitase, domain 3"/>
    <property type="match status" value="2"/>
</dbReference>
<dbReference type="Pfam" id="PF00330">
    <property type="entry name" value="Aconitase"/>
    <property type="match status" value="1"/>
</dbReference>
<dbReference type="CDD" id="cd01583">
    <property type="entry name" value="IPMI"/>
    <property type="match status" value="1"/>
</dbReference>
<dbReference type="GO" id="GO:0046872">
    <property type="term" value="F:metal ion binding"/>
    <property type="evidence" value="ECO:0007669"/>
    <property type="project" value="UniProtKB-KW"/>
</dbReference>
<dbReference type="GO" id="GO:0043436">
    <property type="term" value="P:oxoacid metabolic process"/>
    <property type="evidence" value="ECO:0007669"/>
    <property type="project" value="UniProtKB-ARBA"/>
</dbReference>
<protein>
    <recommendedName>
        <fullName evidence="6">Aconitase/3-isopropylmalate dehydratase large subunit alpha/beta/alpha domain-containing protein</fullName>
    </recommendedName>
</protein>
<dbReference type="GO" id="GO:0003861">
    <property type="term" value="F:3-isopropylmalate dehydratase activity"/>
    <property type="evidence" value="ECO:0007669"/>
    <property type="project" value="InterPro"/>
</dbReference>
<dbReference type="PANTHER" id="PTHR43822:SF2">
    <property type="entry name" value="HOMOACONITASE, MITOCHONDRIAL"/>
    <property type="match status" value="1"/>
</dbReference>
<dbReference type="GO" id="GO:0051539">
    <property type="term" value="F:4 iron, 4 sulfur cluster binding"/>
    <property type="evidence" value="ECO:0007669"/>
    <property type="project" value="UniProtKB-KW"/>
</dbReference>
<evidence type="ECO:0000256" key="4">
    <source>
        <dbReference type="ARBA" id="ARBA00023014"/>
    </source>
</evidence>
<organism evidence="7 8">
    <name type="scientific">[Myrmecia] bisecta</name>
    <dbReference type="NCBI Taxonomy" id="41462"/>
    <lineage>
        <taxon>Eukaryota</taxon>
        <taxon>Viridiplantae</taxon>
        <taxon>Chlorophyta</taxon>
        <taxon>core chlorophytes</taxon>
        <taxon>Trebouxiophyceae</taxon>
        <taxon>Trebouxiales</taxon>
        <taxon>Trebouxiaceae</taxon>
        <taxon>Myrmecia</taxon>
    </lineage>
</organism>
<evidence type="ECO:0000313" key="8">
    <source>
        <dbReference type="Proteomes" id="UP001489004"/>
    </source>
</evidence>
<feature type="domain" description="Aconitase/3-isopropylmalate dehydratase large subunit alpha/beta/alpha" evidence="6">
    <location>
        <begin position="63"/>
        <end position="491"/>
    </location>
</feature>
<dbReference type="PANTHER" id="PTHR43822">
    <property type="entry name" value="HOMOACONITASE, MITOCHONDRIAL-RELATED"/>
    <property type="match status" value="1"/>
</dbReference>
<comment type="caution">
    <text evidence="7">The sequence shown here is derived from an EMBL/GenBank/DDBJ whole genome shotgun (WGS) entry which is preliminary data.</text>
</comment>
<evidence type="ECO:0000259" key="6">
    <source>
        <dbReference type="Pfam" id="PF00330"/>
    </source>
</evidence>
<evidence type="ECO:0000256" key="2">
    <source>
        <dbReference type="ARBA" id="ARBA00022723"/>
    </source>
</evidence>
<evidence type="ECO:0000256" key="5">
    <source>
        <dbReference type="ARBA" id="ARBA00023239"/>
    </source>
</evidence>
<keyword evidence="3" id="KW-0408">Iron</keyword>
<sequence length="500" mass="53567">MAHSVGSSACGFLAAEGSLRRSGHGKPRAGRSVGPVLAIAAPLAPTRTPAATGSVKKAMTMTEKILAKHSDNTYLAPGQNIWTKVDKLMTHDVCGPGTFGIFQKEFGENAEVWDPEKVVIIPDHYIFTSDERANRNVDILRDMVKRYKIKYFYDITNRGDFQANPDYKGVCHIALAQEGHCKPGEVLFGTDSHTCNAGAFGQFATGVGNTDAGFILGTGKLLIKVPPTIRFVLDGQMPPYLMAKDLILQIIGEITVAGGTYKAMEFTGTAIESMSMEERMTVCNMVVEAGGKNGMCPPDAITFDYVTQRTDEPFEPVYADGGAGYIEEYRFDVSKIEPLVAAPHSPDNRKTARECSGTKIDRVYIGSCTGGKTEDFFAAAQLLHKSGQQVKVPTFLVPATQKVWADLYGAPVPGCDGKTAAQIFADAGCPPPASPSCAACLGGPKDTYARMNTPEVCVSTTNRNFPGRMGHKDGQVYLASPFTAAASALSGTVADPRDYL</sequence>
<proteinExistence type="predicted"/>
<dbReference type="GO" id="GO:0008652">
    <property type="term" value="P:amino acid biosynthetic process"/>
    <property type="evidence" value="ECO:0007669"/>
    <property type="project" value="InterPro"/>
</dbReference>
<dbReference type="EMBL" id="JALJOR010000010">
    <property type="protein sequence ID" value="KAK9810240.1"/>
    <property type="molecule type" value="Genomic_DNA"/>
</dbReference>
<dbReference type="NCBIfam" id="NF001614">
    <property type="entry name" value="PRK00402.1"/>
    <property type="match status" value="1"/>
</dbReference>
<dbReference type="PRINTS" id="PR00415">
    <property type="entry name" value="ACONITASE"/>
</dbReference>
<dbReference type="InterPro" id="IPR006251">
    <property type="entry name" value="Homoacnase/IPMdehydase_lsu"/>
</dbReference>
<evidence type="ECO:0000256" key="3">
    <source>
        <dbReference type="ARBA" id="ARBA00023004"/>
    </source>
</evidence>
<dbReference type="AlphaFoldDB" id="A0AAW1PK99"/>
<dbReference type="InterPro" id="IPR015931">
    <property type="entry name" value="Acnase/IPM_dHydase_lsu_aba_1/3"/>
</dbReference>
<dbReference type="InterPro" id="IPR050067">
    <property type="entry name" value="IPM_dehydratase_rel_enz"/>
</dbReference>
<dbReference type="Proteomes" id="UP001489004">
    <property type="component" value="Unassembled WGS sequence"/>
</dbReference>
<reference evidence="7 8" key="1">
    <citation type="journal article" date="2024" name="Nat. Commun.">
        <title>Phylogenomics reveals the evolutionary origins of lichenization in chlorophyte algae.</title>
        <authorList>
            <person name="Puginier C."/>
            <person name="Libourel C."/>
            <person name="Otte J."/>
            <person name="Skaloud P."/>
            <person name="Haon M."/>
            <person name="Grisel S."/>
            <person name="Petersen M."/>
            <person name="Berrin J.G."/>
            <person name="Delaux P.M."/>
            <person name="Dal Grande F."/>
            <person name="Keller J."/>
        </authorList>
    </citation>
    <scope>NUCLEOTIDE SEQUENCE [LARGE SCALE GENOMIC DNA]</scope>
    <source>
        <strain evidence="7 8">SAG 2043</strain>
    </source>
</reference>
<gene>
    <name evidence="7" type="ORF">WJX72_007102</name>
</gene>